<evidence type="ECO:0000256" key="2">
    <source>
        <dbReference type="SAM" id="SignalP"/>
    </source>
</evidence>
<feature type="signal peptide" evidence="2">
    <location>
        <begin position="1"/>
        <end position="20"/>
    </location>
</feature>
<dbReference type="OrthoDB" id="9816400at2"/>
<feature type="chain" id="PRO_5011989112" evidence="2">
    <location>
        <begin position="21"/>
        <end position="573"/>
    </location>
</feature>
<organism evidence="4 5">
    <name type="scientific">Pseudobacteriovorax antillogorgiicola</name>
    <dbReference type="NCBI Taxonomy" id="1513793"/>
    <lineage>
        <taxon>Bacteria</taxon>
        <taxon>Pseudomonadati</taxon>
        <taxon>Bdellovibrionota</taxon>
        <taxon>Oligoflexia</taxon>
        <taxon>Oligoflexales</taxon>
        <taxon>Pseudobacteriovoracaceae</taxon>
        <taxon>Pseudobacteriovorax</taxon>
    </lineage>
</organism>
<gene>
    <name evidence="4" type="ORF">SAMN06296036_116110</name>
</gene>
<evidence type="ECO:0000313" key="5">
    <source>
        <dbReference type="Proteomes" id="UP000192907"/>
    </source>
</evidence>
<dbReference type="RefSeq" id="WP_132321700.1">
    <property type="nucleotide sequence ID" value="NZ_FWZT01000016.1"/>
</dbReference>
<proteinExistence type="predicted"/>
<dbReference type="Proteomes" id="UP000192907">
    <property type="component" value="Unassembled WGS sequence"/>
</dbReference>
<dbReference type="EMBL" id="FWZT01000016">
    <property type="protein sequence ID" value="SMF53243.1"/>
    <property type="molecule type" value="Genomic_DNA"/>
</dbReference>
<reference evidence="5" key="1">
    <citation type="submission" date="2017-04" db="EMBL/GenBank/DDBJ databases">
        <authorList>
            <person name="Varghese N."/>
            <person name="Submissions S."/>
        </authorList>
    </citation>
    <scope>NUCLEOTIDE SEQUENCE [LARGE SCALE GENOMIC DNA]</scope>
    <source>
        <strain evidence="5">RKEM611</strain>
    </source>
</reference>
<evidence type="ECO:0000256" key="1">
    <source>
        <dbReference type="SAM" id="MobiDB-lite"/>
    </source>
</evidence>
<dbReference type="Pfam" id="PF14411">
    <property type="entry name" value="LHH"/>
    <property type="match status" value="1"/>
</dbReference>
<accession>A0A1Y6CFP9</accession>
<keyword evidence="2" id="KW-0732">Signal</keyword>
<dbReference type="AlphaFoldDB" id="A0A1Y6CFP9"/>
<dbReference type="STRING" id="1513793.SAMN06296036_116110"/>
<keyword evidence="5" id="KW-1185">Reference proteome</keyword>
<evidence type="ECO:0000259" key="3">
    <source>
        <dbReference type="Pfam" id="PF14411"/>
    </source>
</evidence>
<protein>
    <submittedName>
        <fullName evidence="4">A nuclease of the HNH/ENDO VII superfamily with conserved LHH</fullName>
    </submittedName>
</protein>
<feature type="domain" description="LHH" evidence="3">
    <location>
        <begin position="492"/>
        <end position="571"/>
    </location>
</feature>
<feature type="compositionally biased region" description="Polar residues" evidence="1">
    <location>
        <begin position="28"/>
        <end position="37"/>
    </location>
</feature>
<name>A0A1Y6CFP9_9BACT</name>
<dbReference type="InterPro" id="IPR026834">
    <property type="entry name" value="LHH"/>
</dbReference>
<sequence>MKNILLAILLSTRLVDVALAQGTVTKCAGSSCSDTNVPPSPYDPSSDPWDGEDKPSGLPGRLDTSEPCRADLCELVETIAGPIEDFFGQFDAGYNKRKKLHKERDKLVKAIDSYRRKISEIHEIGRELRRTHETANYRSIDSVDKNLPGYLEEIEIEEVDLGNPDTRTLPDFESSVVSIGGEKVRSAWESYEDKRDAAQSLGIESFDTYGEASKRAIFKADRAYSKGNSELGDIGVAVANEANQIGISGSPHYGAGKEWYQAITGQSPTGRLLSSRAWGGSTYEVANVVWGNNALSNHPLYNPNPQGPNPFRVIQGGGGSNPGPSIWAALRAGAAAAARRYWPVAGVFISESTGKGADGRYFDEAAIIFPEDIGDPRITRKSPPLNADPSEWAEYITGTGRYDDQIGLVEPADRDLAKSVIEAGYRDPAQIAKITGSARKFGDDLARFYEAPTNVLGRRVYKHKTAIKPGVPENVHSSVNPSIRQRIANGETNVDLMRNGNAPIGSDGKQVELHHLLQEEPGPMAEIVSSMHKDYHKVLHGLREESFRKNPQLRREYAKFRRNYWKKRAEDFD</sequence>
<feature type="region of interest" description="Disordered" evidence="1">
    <location>
        <begin position="28"/>
        <end position="63"/>
    </location>
</feature>
<evidence type="ECO:0000313" key="4">
    <source>
        <dbReference type="EMBL" id="SMF53243.1"/>
    </source>
</evidence>